<gene>
    <name evidence="1" type="ORF">I551_3407</name>
</gene>
<comment type="caution">
    <text evidence="1">The sequence shown here is derived from an EMBL/GenBank/DDBJ whole genome shotgun (WGS) entry which is preliminary data.</text>
</comment>
<protein>
    <submittedName>
        <fullName evidence="1">Acyl-CoA dehydrogenase domain protein</fullName>
    </submittedName>
</protein>
<evidence type="ECO:0000313" key="1">
    <source>
        <dbReference type="EMBL" id="EUA90126.1"/>
    </source>
</evidence>
<reference evidence="1 2" key="1">
    <citation type="submission" date="2014-01" db="EMBL/GenBank/DDBJ databases">
        <authorList>
            <person name="Dobos K."/>
            <person name="Lenaerts A."/>
            <person name="Ordway D."/>
            <person name="DeGroote M.A."/>
            <person name="Parker T."/>
            <person name="Sizemore C."/>
            <person name="Tallon L.J."/>
            <person name="Sadzewicz L.K."/>
            <person name="Sengamalay N."/>
            <person name="Fraser C.M."/>
            <person name="Hine E."/>
            <person name="Shefchek K.A."/>
            <person name="Das S.P."/>
            <person name="Tettelin H."/>
        </authorList>
    </citation>
    <scope>NUCLEOTIDE SEQUENCE [LARGE SCALE GENOMIC DNA]</scope>
    <source>
        <strain evidence="1 2">Harvey</strain>
    </source>
</reference>
<dbReference type="Proteomes" id="UP000020681">
    <property type="component" value="Unassembled WGS sequence"/>
</dbReference>
<evidence type="ECO:0000313" key="2">
    <source>
        <dbReference type="Proteomes" id="UP000020681"/>
    </source>
</evidence>
<accession>A0ABN0QZK3</accession>
<name>A0ABN0QZK3_MYCUL</name>
<organism evidence="1 2">
    <name type="scientific">Mycobacterium ulcerans str. Harvey</name>
    <dbReference type="NCBI Taxonomy" id="1299332"/>
    <lineage>
        <taxon>Bacteria</taxon>
        <taxon>Bacillati</taxon>
        <taxon>Actinomycetota</taxon>
        <taxon>Actinomycetes</taxon>
        <taxon>Mycobacteriales</taxon>
        <taxon>Mycobacteriaceae</taxon>
        <taxon>Mycobacterium</taxon>
        <taxon>Mycobacterium ulcerans group</taxon>
    </lineage>
</organism>
<dbReference type="EMBL" id="JAOL01000109">
    <property type="protein sequence ID" value="EUA90126.1"/>
    <property type="molecule type" value="Genomic_DNA"/>
</dbReference>
<proteinExistence type="predicted"/>
<sequence length="56" mass="6428">MIGKVTEAWRAEPALRNLAMHDDMMRLWVEAEVLRLAGERLRQQAARVSPGRRGRA</sequence>
<keyword evidence="2" id="KW-1185">Reference proteome</keyword>